<dbReference type="Pfam" id="PF10027">
    <property type="entry name" value="DUF2269"/>
    <property type="match status" value="1"/>
</dbReference>
<keyword evidence="1" id="KW-0812">Transmembrane</keyword>
<keyword evidence="1" id="KW-0472">Membrane</keyword>
<dbReference type="AlphaFoldDB" id="A0AAU8MWV4"/>
<keyword evidence="1" id="KW-1133">Transmembrane helix</keyword>
<dbReference type="EMBL" id="CP159925">
    <property type="protein sequence ID" value="XCO77066.1"/>
    <property type="molecule type" value="Genomic_DNA"/>
</dbReference>
<reference evidence="2 4" key="1">
    <citation type="submission" date="2024-02" db="EMBL/GenBank/DDBJ databases">
        <title>Lysobacter Genome Sequencing and Mining.</title>
        <authorList>
            <person name="Bierman J."/>
            <person name="Walker M.C."/>
        </authorList>
    </citation>
    <scope>NUCLEOTIDE SEQUENCE [LARGE SCALE GENOMIC DNA]</scope>
    <source>
        <strain evidence="2 4">PB6250</strain>
    </source>
</reference>
<feature type="transmembrane region" description="Helical" evidence="1">
    <location>
        <begin position="81"/>
        <end position="102"/>
    </location>
</feature>
<feature type="transmembrane region" description="Helical" evidence="1">
    <location>
        <begin position="130"/>
        <end position="150"/>
    </location>
</feature>
<dbReference type="Proteomes" id="UP001387215">
    <property type="component" value="Unassembled WGS sequence"/>
</dbReference>
<evidence type="ECO:0000313" key="2">
    <source>
        <dbReference type="EMBL" id="MEI2453659.1"/>
    </source>
</evidence>
<evidence type="ECO:0000256" key="1">
    <source>
        <dbReference type="SAM" id="Phobius"/>
    </source>
</evidence>
<evidence type="ECO:0000313" key="4">
    <source>
        <dbReference type="Proteomes" id="UP001387215"/>
    </source>
</evidence>
<protein>
    <submittedName>
        <fullName evidence="3">DUF2269 domain-containing protein</fullName>
    </submittedName>
</protein>
<dbReference type="InterPro" id="IPR018729">
    <property type="entry name" value="DUF2269_transmembrane"/>
</dbReference>
<reference evidence="3" key="2">
    <citation type="submission" date="2024-06" db="EMBL/GenBank/DDBJ databases">
        <authorList>
            <person name="Li S."/>
        </authorList>
    </citation>
    <scope>NUCLEOTIDE SEQUENCE</scope>
    <source>
        <strain evidence="3">SR10</strain>
    </source>
</reference>
<gene>
    <name evidence="3" type="ORF">ABU614_09860</name>
    <name evidence="2" type="ORF">V2J18_03095</name>
</gene>
<proteinExistence type="predicted"/>
<feature type="transmembrane region" description="Helical" evidence="1">
    <location>
        <begin position="6"/>
        <end position="31"/>
    </location>
</feature>
<dbReference type="EMBL" id="JBANDL010000002">
    <property type="protein sequence ID" value="MEI2453659.1"/>
    <property type="molecule type" value="Genomic_DNA"/>
</dbReference>
<feature type="transmembrane region" description="Helical" evidence="1">
    <location>
        <begin position="52"/>
        <end position="75"/>
    </location>
</feature>
<name>A0AAU8MWV4_9GAMM</name>
<sequence length="157" mass="17673">MAYLWVKWIHILSSTLLFGTGLGIAFFFWIAHRRGDPKVIAETARTVVIADACFTAPAVLVQFGTGVWLALHLGIPWSLFWLKTALILFFVVGACWLPVLWLQARARRLAAQAAAANAPLPASYRRTMVWWFWLGWPAFLSVIAIFWLMVVKPTAAM</sequence>
<accession>A0AAU8MWV4</accession>
<evidence type="ECO:0000313" key="3">
    <source>
        <dbReference type="EMBL" id="XCO77066.1"/>
    </source>
</evidence>
<dbReference type="RefSeq" id="WP_336130935.1">
    <property type="nucleotide sequence ID" value="NZ_CP159925.1"/>
</dbReference>
<organism evidence="3">
    <name type="scientific">Lysobacter firmicutimachus</name>
    <dbReference type="NCBI Taxonomy" id="1792846"/>
    <lineage>
        <taxon>Bacteria</taxon>
        <taxon>Pseudomonadati</taxon>
        <taxon>Pseudomonadota</taxon>
        <taxon>Gammaproteobacteria</taxon>
        <taxon>Lysobacterales</taxon>
        <taxon>Lysobacteraceae</taxon>
        <taxon>Lysobacter</taxon>
    </lineage>
</organism>
<keyword evidence="4" id="KW-1185">Reference proteome</keyword>